<sequence>MKCTAVVLWILSAVVCLGRGHHHVGHVKETQDTTVDSSSNRALVTSANKEFAFHLYRKLAGLADSQGKNIFFSPYSVSVALAALSVGARGETHRQLFSGLWFNNSQLVQTEVNQAFHSLLANTMSHEDVNAGTAVFVDNLFKPQPEFLDVLKHSYFSEGFNVDFTKSTDTANTINKYVADKTNGKIDKLVDSLDPSTVMYLLSYIYYKGKWETPFDPTMTREEEFNVDENKKVPVQMMKIEEKHFKTYYDQAINTSVLQLPFNNSYSMLLLLPDNMTTLENVICPAHVTKWMKWMKPRELNIYVPKFSIKTSYTLNDMLKEMGMTDMFGDRANLTGISEGQKLTVSGVVHQAALDVDEAGATAAAATGIGIKLLSFRFVPDLKFDHPFMLIMLERSTKDILFMGKIVNPNL</sequence>
<dbReference type="GeneTree" id="ENSGT00940000164899"/>
<dbReference type="RefSeq" id="XP_017272802.1">
    <property type="nucleotide sequence ID" value="XM_017417313.3"/>
</dbReference>
<feature type="chain" id="PRO_5018673496" description="Thyroxine-binding globulin" evidence="11">
    <location>
        <begin position="21"/>
        <end position="411"/>
    </location>
</feature>
<dbReference type="Proteomes" id="UP000264800">
    <property type="component" value="Unplaced"/>
</dbReference>
<dbReference type="Gene3D" id="2.30.39.10">
    <property type="entry name" value="Alpha-1-antitrypsin, domain 1"/>
    <property type="match status" value="1"/>
</dbReference>
<dbReference type="InterPro" id="IPR000215">
    <property type="entry name" value="Serpin_fam"/>
</dbReference>
<reference evidence="13" key="1">
    <citation type="submission" date="2025-08" db="UniProtKB">
        <authorList>
            <consortium name="Ensembl"/>
        </authorList>
    </citation>
    <scope>IDENTIFICATION</scope>
</reference>
<comment type="subcellular location">
    <subcellularLocation>
        <location evidence="1">Secreted</location>
    </subcellularLocation>
</comment>
<evidence type="ECO:0000256" key="1">
    <source>
        <dbReference type="ARBA" id="ARBA00004613"/>
    </source>
</evidence>
<evidence type="ECO:0000259" key="12">
    <source>
        <dbReference type="SMART" id="SM00093"/>
    </source>
</evidence>
<dbReference type="InterPro" id="IPR042178">
    <property type="entry name" value="Serpin_sf_1"/>
</dbReference>
<dbReference type="InterPro" id="IPR042185">
    <property type="entry name" value="Serpin_sf_2"/>
</dbReference>
<dbReference type="InterPro" id="IPR036186">
    <property type="entry name" value="Serpin_sf"/>
</dbReference>
<reference evidence="13" key="2">
    <citation type="submission" date="2025-09" db="UniProtKB">
        <authorList>
            <consortium name="Ensembl"/>
        </authorList>
    </citation>
    <scope>IDENTIFICATION</scope>
</reference>
<name>A0A3Q2ZKB0_KRYMA</name>
<evidence type="ECO:0000256" key="5">
    <source>
        <dbReference type="ARBA" id="ARBA00023180"/>
    </source>
</evidence>
<keyword evidence="14" id="KW-1185">Reference proteome</keyword>
<dbReference type="SMART" id="SM00093">
    <property type="entry name" value="SERPIN"/>
    <property type="match status" value="1"/>
</dbReference>
<dbReference type="InterPro" id="IPR023795">
    <property type="entry name" value="Serpin_CS"/>
</dbReference>
<evidence type="ECO:0000256" key="7">
    <source>
        <dbReference type="ARBA" id="ARBA00039512"/>
    </source>
</evidence>
<dbReference type="PROSITE" id="PS00284">
    <property type="entry name" value="SERPIN"/>
    <property type="match status" value="1"/>
</dbReference>
<keyword evidence="3" id="KW-0964">Secreted</keyword>
<dbReference type="OrthoDB" id="8434527at2759"/>
<dbReference type="AlphaFoldDB" id="A0A3Q2ZKB0"/>
<comment type="function">
    <text evidence="6">Major thyroid hormone transport protein in serum.</text>
</comment>
<feature type="signal peptide" evidence="11">
    <location>
        <begin position="1"/>
        <end position="20"/>
    </location>
</feature>
<evidence type="ECO:0000256" key="2">
    <source>
        <dbReference type="ARBA" id="ARBA00009500"/>
    </source>
</evidence>
<evidence type="ECO:0000256" key="8">
    <source>
        <dbReference type="ARBA" id="ARBA00042967"/>
    </source>
</evidence>
<evidence type="ECO:0000256" key="9">
    <source>
        <dbReference type="ARBA" id="ARBA00043177"/>
    </source>
</evidence>
<dbReference type="FunFam" id="3.30.497.10:FF:000001">
    <property type="entry name" value="Serine protease inhibitor"/>
    <property type="match status" value="1"/>
</dbReference>
<organism evidence="13 14">
    <name type="scientific">Kryptolebias marmoratus</name>
    <name type="common">Mangrove killifish</name>
    <name type="synonym">Rivulus marmoratus</name>
    <dbReference type="NCBI Taxonomy" id="37003"/>
    <lineage>
        <taxon>Eukaryota</taxon>
        <taxon>Metazoa</taxon>
        <taxon>Chordata</taxon>
        <taxon>Craniata</taxon>
        <taxon>Vertebrata</taxon>
        <taxon>Euteleostomi</taxon>
        <taxon>Actinopterygii</taxon>
        <taxon>Neopterygii</taxon>
        <taxon>Teleostei</taxon>
        <taxon>Neoteleostei</taxon>
        <taxon>Acanthomorphata</taxon>
        <taxon>Ovalentaria</taxon>
        <taxon>Atherinomorphae</taxon>
        <taxon>Cyprinodontiformes</taxon>
        <taxon>Rivulidae</taxon>
        <taxon>Kryptolebias</taxon>
    </lineage>
</organism>
<dbReference type="Pfam" id="PF00079">
    <property type="entry name" value="Serpin"/>
    <property type="match status" value="1"/>
</dbReference>
<keyword evidence="4 11" id="KW-0732">Signal</keyword>
<dbReference type="Gene3D" id="3.30.497.10">
    <property type="entry name" value="Antithrombin, subunit I, domain 2"/>
    <property type="match status" value="1"/>
</dbReference>
<dbReference type="GeneID" id="108236563"/>
<comment type="similarity">
    <text evidence="2 10">Belongs to the serpin family.</text>
</comment>
<protein>
    <recommendedName>
        <fullName evidence="7">Thyroxine-binding globulin</fullName>
    </recommendedName>
    <alternativeName>
        <fullName evidence="9">Serpin A7</fullName>
    </alternativeName>
    <alternativeName>
        <fullName evidence="8">T4-binding globulin</fullName>
    </alternativeName>
</protein>
<keyword evidence="5" id="KW-0325">Glycoprotein</keyword>
<evidence type="ECO:0000256" key="11">
    <source>
        <dbReference type="SAM" id="SignalP"/>
    </source>
</evidence>
<evidence type="ECO:0000313" key="14">
    <source>
        <dbReference type="Proteomes" id="UP000264800"/>
    </source>
</evidence>
<accession>A0A3Q2ZKB0</accession>
<evidence type="ECO:0000256" key="4">
    <source>
        <dbReference type="ARBA" id="ARBA00022729"/>
    </source>
</evidence>
<feature type="domain" description="Serpin" evidence="12">
    <location>
        <begin position="53"/>
        <end position="409"/>
    </location>
</feature>
<dbReference type="GO" id="GO:0004867">
    <property type="term" value="F:serine-type endopeptidase inhibitor activity"/>
    <property type="evidence" value="ECO:0007669"/>
    <property type="project" value="InterPro"/>
</dbReference>
<dbReference type="KEGG" id="kmr:108236563"/>
<evidence type="ECO:0000256" key="6">
    <source>
        <dbReference type="ARBA" id="ARBA00037352"/>
    </source>
</evidence>
<dbReference type="PANTHER" id="PTHR11461:SF375">
    <property type="entry name" value="THYROXINE-BINDING GLOBULIN"/>
    <property type="match status" value="1"/>
</dbReference>
<evidence type="ECO:0000256" key="3">
    <source>
        <dbReference type="ARBA" id="ARBA00022525"/>
    </source>
</evidence>
<dbReference type="STRING" id="37003.ENSKMAP00000004071"/>
<proteinExistence type="inferred from homology"/>
<dbReference type="GO" id="GO:0005615">
    <property type="term" value="C:extracellular space"/>
    <property type="evidence" value="ECO:0007669"/>
    <property type="project" value="InterPro"/>
</dbReference>
<evidence type="ECO:0000256" key="10">
    <source>
        <dbReference type="RuleBase" id="RU000411"/>
    </source>
</evidence>
<dbReference type="PANTHER" id="PTHR11461">
    <property type="entry name" value="SERINE PROTEASE INHIBITOR, SERPIN"/>
    <property type="match status" value="1"/>
</dbReference>
<dbReference type="Ensembl" id="ENSKMAT00000004149.1">
    <property type="protein sequence ID" value="ENSKMAP00000004071.1"/>
    <property type="gene ID" value="ENSKMAG00000003088.1"/>
</dbReference>
<dbReference type="SUPFAM" id="SSF56574">
    <property type="entry name" value="Serpins"/>
    <property type="match status" value="1"/>
</dbReference>
<evidence type="ECO:0000313" key="13">
    <source>
        <dbReference type="Ensembl" id="ENSKMAP00000004071.1"/>
    </source>
</evidence>
<dbReference type="FunFam" id="2.30.39.10:FF:000003">
    <property type="entry name" value="alpha-1-antitrypsin isoform X1"/>
    <property type="match status" value="1"/>
</dbReference>
<dbReference type="InterPro" id="IPR023796">
    <property type="entry name" value="Serpin_dom"/>
</dbReference>